<dbReference type="AlphaFoldDB" id="A0A078KXC6"/>
<organism evidence="1 2">
    <name type="scientific">Legionella massiliensis</name>
    <dbReference type="NCBI Taxonomy" id="1034943"/>
    <lineage>
        <taxon>Bacteria</taxon>
        <taxon>Pseudomonadati</taxon>
        <taxon>Pseudomonadota</taxon>
        <taxon>Gammaproteobacteria</taxon>
        <taxon>Legionellales</taxon>
        <taxon>Legionellaceae</taxon>
        <taxon>Legionella</taxon>
    </lineage>
</organism>
<name>A0A078KXC6_9GAMM</name>
<protein>
    <submittedName>
        <fullName evidence="1">Uncharacterized protein</fullName>
    </submittedName>
</protein>
<proteinExistence type="predicted"/>
<dbReference type="STRING" id="1034943.BN59_00616"/>
<gene>
    <name evidence="1" type="ORF">BN59_00616</name>
</gene>
<dbReference type="eggNOG" id="ENOG5032J3J">
    <property type="taxonomic scope" value="Bacteria"/>
</dbReference>
<dbReference type="RefSeq" id="WP_245614142.1">
    <property type="nucleotide sequence ID" value="NZ_CCVW01000001.1"/>
</dbReference>
<dbReference type="Proteomes" id="UP000044071">
    <property type="component" value="Unassembled WGS sequence"/>
</dbReference>
<keyword evidence="2" id="KW-1185">Reference proteome</keyword>
<sequence>MITREQIYTMLILRRRKGTVFSNLPTDLIKEISDYGQNPNSAIAKVLTHAAYARQEDVKALLEMLDQNPSLLLEAGNVQTPGGDEVRRVTIYEFLLGAGDDELAGIVQSYFAKIDNGEQEMIRQYERYRPHIESMLTQKPYDLSPLIELIKKATPEQVTALLNKDMTGDNELCKALSQFRKDWAPRVLTKPCMHYNYASLQHAFERPRQFK</sequence>
<reference evidence="1 2" key="1">
    <citation type="submission" date="2014-06" db="EMBL/GenBank/DDBJ databases">
        <authorList>
            <person name="Urmite Genomes Urmite Genomes"/>
        </authorList>
    </citation>
    <scope>NUCLEOTIDE SEQUENCE [LARGE SCALE GENOMIC DNA]</scope>
</reference>
<evidence type="ECO:0000313" key="2">
    <source>
        <dbReference type="Proteomes" id="UP000044071"/>
    </source>
</evidence>
<accession>A0A078KXC6</accession>
<evidence type="ECO:0000313" key="1">
    <source>
        <dbReference type="EMBL" id="CDZ76348.1"/>
    </source>
</evidence>
<dbReference type="EMBL" id="CCSB01000001">
    <property type="protein sequence ID" value="CDZ76348.1"/>
    <property type="molecule type" value="Genomic_DNA"/>
</dbReference>